<dbReference type="AlphaFoldDB" id="A0AAD7ZWC7"/>
<evidence type="ECO:0000256" key="1">
    <source>
        <dbReference type="ARBA" id="ARBA00004589"/>
    </source>
</evidence>
<keyword evidence="8" id="KW-0449">Lipoprotein</keyword>
<evidence type="ECO:0000256" key="4">
    <source>
        <dbReference type="ARBA" id="ARBA00022729"/>
    </source>
</evidence>
<dbReference type="Proteomes" id="UP001233999">
    <property type="component" value="Unassembled WGS sequence"/>
</dbReference>
<dbReference type="GO" id="GO:0030431">
    <property type="term" value="P:sleep"/>
    <property type="evidence" value="ECO:0007669"/>
    <property type="project" value="InterPro"/>
</dbReference>
<evidence type="ECO:0000256" key="6">
    <source>
        <dbReference type="ARBA" id="ARBA00023136"/>
    </source>
</evidence>
<name>A0AAD7ZWC7_DIPPU</name>
<dbReference type="GO" id="GO:0098552">
    <property type="term" value="C:side of membrane"/>
    <property type="evidence" value="ECO:0007669"/>
    <property type="project" value="UniProtKB-KW"/>
</dbReference>
<keyword evidence="6 9" id="KW-0472">Membrane</keyword>
<keyword evidence="7" id="KW-0325">Glycoprotein</keyword>
<comment type="subcellular location">
    <subcellularLocation>
        <location evidence="1">Membrane</location>
        <topology evidence="1">Lipid-anchor</topology>
        <topology evidence="1">GPI-anchor</topology>
    </subcellularLocation>
</comment>
<keyword evidence="2" id="KW-0336">GPI-anchor</keyword>
<keyword evidence="11" id="KW-1185">Reference proteome</keyword>
<evidence type="ECO:0000256" key="9">
    <source>
        <dbReference type="SAM" id="Phobius"/>
    </source>
</evidence>
<keyword evidence="3 9" id="KW-0812">Transmembrane</keyword>
<accession>A0AAD7ZWC7</accession>
<keyword evidence="5 9" id="KW-1133">Transmembrane helix</keyword>
<protein>
    <recommendedName>
        <fullName evidence="12">Protein sleepless</fullName>
    </recommendedName>
</protein>
<evidence type="ECO:0000313" key="11">
    <source>
        <dbReference type="Proteomes" id="UP001233999"/>
    </source>
</evidence>
<dbReference type="PANTHER" id="PTHR33562">
    <property type="entry name" value="ATILLA, ISOFORM B-RELATED-RELATED"/>
    <property type="match status" value="1"/>
</dbReference>
<dbReference type="Pfam" id="PF17064">
    <property type="entry name" value="QVR"/>
    <property type="match status" value="1"/>
</dbReference>
<keyword evidence="4" id="KW-0732">Signal</keyword>
<evidence type="ECO:0000256" key="7">
    <source>
        <dbReference type="ARBA" id="ARBA00023180"/>
    </source>
</evidence>
<proteinExistence type="predicted"/>
<evidence type="ECO:0000313" key="10">
    <source>
        <dbReference type="EMBL" id="KAJ9587917.1"/>
    </source>
</evidence>
<reference evidence="10" key="2">
    <citation type="submission" date="2023-05" db="EMBL/GenBank/DDBJ databases">
        <authorList>
            <person name="Fouks B."/>
        </authorList>
    </citation>
    <scope>NUCLEOTIDE SEQUENCE</scope>
    <source>
        <strain evidence="10">Stay&amp;Tobe</strain>
        <tissue evidence="10">Testes</tissue>
    </source>
</reference>
<dbReference type="InterPro" id="IPR031424">
    <property type="entry name" value="QVR-like"/>
</dbReference>
<feature type="transmembrane region" description="Helical" evidence="9">
    <location>
        <begin position="135"/>
        <end position="153"/>
    </location>
</feature>
<evidence type="ECO:0000256" key="2">
    <source>
        <dbReference type="ARBA" id="ARBA00022622"/>
    </source>
</evidence>
<organism evidence="10 11">
    <name type="scientific">Diploptera punctata</name>
    <name type="common">Pacific beetle cockroach</name>
    <dbReference type="NCBI Taxonomy" id="6984"/>
    <lineage>
        <taxon>Eukaryota</taxon>
        <taxon>Metazoa</taxon>
        <taxon>Ecdysozoa</taxon>
        <taxon>Arthropoda</taxon>
        <taxon>Hexapoda</taxon>
        <taxon>Insecta</taxon>
        <taxon>Pterygota</taxon>
        <taxon>Neoptera</taxon>
        <taxon>Polyneoptera</taxon>
        <taxon>Dictyoptera</taxon>
        <taxon>Blattodea</taxon>
        <taxon>Blaberoidea</taxon>
        <taxon>Blaberidae</taxon>
        <taxon>Diplopterinae</taxon>
        <taxon>Diploptera</taxon>
    </lineage>
</organism>
<evidence type="ECO:0008006" key="12">
    <source>
        <dbReference type="Google" id="ProtNLM"/>
    </source>
</evidence>
<comment type="caution">
    <text evidence="10">The sequence shown here is derived from an EMBL/GenBank/DDBJ whole genome shotgun (WGS) entry which is preliminary data.</text>
</comment>
<gene>
    <name evidence="10" type="ORF">L9F63_018654</name>
</gene>
<reference evidence="10" key="1">
    <citation type="journal article" date="2023" name="IScience">
        <title>Live-bearing cockroach genome reveals convergent evolutionary mechanisms linked to viviparity in insects and beyond.</title>
        <authorList>
            <person name="Fouks B."/>
            <person name="Harrison M.C."/>
            <person name="Mikhailova A.A."/>
            <person name="Marchal E."/>
            <person name="English S."/>
            <person name="Carruthers M."/>
            <person name="Jennings E.C."/>
            <person name="Chiamaka E.L."/>
            <person name="Frigard R.A."/>
            <person name="Pippel M."/>
            <person name="Attardo G.M."/>
            <person name="Benoit J.B."/>
            <person name="Bornberg-Bauer E."/>
            <person name="Tobe S.S."/>
        </authorList>
    </citation>
    <scope>NUCLEOTIDE SEQUENCE</scope>
    <source>
        <strain evidence="10">Stay&amp;Tobe</strain>
    </source>
</reference>
<evidence type="ECO:0000256" key="5">
    <source>
        <dbReference type="ARBA" id="ARBA00022989"/>
    </source>
</evidence>
<dbReference type="InterPro" id="IPR050975">
    <property type="entry name" value="Sleep_regulator"/>
</dbReference>
<dbReference type="EMBL" id="JASPKZ010006051">
    <property type="protein sequence ID" value="KAJ9587917.1"/>
    <property type="molecule type" value="Genomic_DNA"/>
</dbReference>
<evidence type="ECO:0000256" key="3">
    <source>
        <dbReference type="ARBA" id="ARBA00022692"/>
    </source>
</evidence>
<sequence>MLHEGDSIKCYICSSDKDENCRDPINMNDLGATECSTSRIGELYETLNKGLKGFSNLMGTNLKAPDMSFDCQKLVASDDEGKSVTYRTCTIAKSAGVDPCSLTSEIDKYLKGSLKIDHCSTCDSDYCNGARKRDFSLCFALLGTLAAILASYFKL</sequence>
<evidence type="ECO:0000256" key="8">
    <source>
        <dbReference type="ARBA" id="ARBA00023288"/>
    </source>
</evidence>
<dbReference type="GO" id="GO:0032222">
    <property type="term" value="P:regulation of synaptic transmission, cholinergic"/>
    <property type="evidence" value="ECO:0007669"/>
    <property type="project" value="InterPro"/>
</dbReference>